<accession>A0A0A9C9V8</accession>
<reference evidence="1" key="2">
    <citation type="journal article" date="2015" name="Data Brief">
        <title>Shoot transcriptome of the giant reed, Arundo donax.</title>
        <authorList>
            <person name="Barrero R.A."/>
            <person name="Guerrero F.D."/>
            <person name="Moolhuijzen P."/>
            <person name="Goolsby J.A."/>
            <person name="Tidwell J."/>
            <person name="Bellgard S.E."/>
            <person name="Bellgard M.I."/>
        </authorList>
    </citation>
    <scope>NUCLEOTIDE SEQUENCE</scope>
    <source>
        <tissue evidence="1">Shoot tissue taken approximately 20 cm above the soil surface</tissue>
    </source>
</reference>
<evidence type="ECO:0000313" key="1">
    <source>
        <dbReference type="EMBL" id="JAD70160.1"/>
    </source>
</evidence>
<proteinExistence type="predicted"/>
<organism evidence="1">
    <name type="scientific">Arundo donax</name>
    <name type="common">Giant reed</name>
    <name type="synonym">Donax arundinaceus</name>
    <dbReference type="NCBI Taxonomy" id="35708"/>
    <lineage>
        <taxon>Eukaryota</taxon>
        <taxon>Viridiplantae</taxon>
        <taxon>Streptophyta</taxon>
        <taxon>Embryophyta</taxon>
        <taxon>Tracheophyta</taxon>
        <taxon>Spermatophyta</taxon>
        <taxon>Magnoliopsida</taxon>
        <taxon>Liliopsida</taxon>
        <taxon>Poales</taxon>
        <taxon>Poaceae</taxon>
        <taxon>PACMAD clade</taxon>
        <taxon>Arundinoideae</taxon>
        <taxon>Arundineae</taxon>
        <taxon>Arundo</taxon>
    </lineage>
</organism>
<dbReference type="EMBL" id="GBRH01227735">
    <property type="protein sequence ID" value="JAD70160.1"/>
    <property type="molecule type" value="Transcribed_RNA"/>
</dbReference>
<protein>
    <submittedName>
        <fullName evidence="1">Uncharacterized protein</fullName>
    </submittedName>
</protein>
<name>A0A0A9C9V8_ARUDO</name>
<sequence length="38" mass="4335">MEIRRISQTDNITLETYLLLPTREEIIVATRDLAASST</sequence>
<dbReference type="AlphaFoldDB" id="A0A0A9C9V8"/>
<reference evidence="1" key="1">
    <citation type="submission" date="2014-09" db="EMBL/GenBank/DDBJ databases">
        <authorList>
            <person name="Magalhaes I.L.F."/>
            <person name="Oliveira U."/>
            <person name="Santos F.R."/>
            <person name="Vidigal T.H.D.A."/>
            <person name="Brescovit A.D."/>
            <person name="Santos A.J."/>
        </authorList>
    </citation>
    <scope>NUCLEOTIDE SEQUENCE</scope>
    <source>
        <tissue evidence="1">Shoot tissue taken approximately 20 cm above the soil surface</tissue>
    </source>
</reference>